<protein>
    <submittedName>
        <fullName evidence="1">Uncharacterized protein</fullName>
    </submittedName>
</protein>
<proteinExistence type="predicted"/>
<comment type="caution">
    <text evidence="1">The sequence shown here is derived from an EMBL/GenBank/DDBJ whole genome shotgun (WGS) entry which is preliminary data.</text>
</comment>
<accession>A0ABT2EM61</accession>
<organism evidence="1 2">
    <name type="scientific">Candidatus Fervidibacter sacchari</name>
    <dbReference type="NCBI Taxonomy" id="1448929"/>
    <lineage>
        <taxon>Bacteria</taxon>
        <taxon>Candidatus Fervidibacterota</taxon>
        <taxon>Candidatus Fervidibacter</taxon>
    </lineage>
</organism>
<keyword evidence="2" id="KW-1185">Reference proteome</keyword>
<evidence type="ECO:0000313" key="2">
    <source>
        <dbReference type="Proteomes" id="UP001204798"/>
    </source>
</evidence>
<sequence length="77" mass="8627">MHKNSAECWSQAPKIFSRRCKNTALQEKPFIIGYPPFAVVLSMSLVSFQLTDKDARGYNEAGFSDNNPHDSGGSFER</sequence>
<name>A0ABT2EM61_9BACT</name>
<reference evidence="1 2" key="1">
    <citation type="submission" date="2022-08" db="EMBL/GenBank/DDBJ databases">
        <title>Bacterial and archaeal communities from various locations to study Microbial Dark Matter (Phase II).</title>
        <authorList>
            <person name="Stepanauskas R."/>
        </authorList>
    </citation>
    <scope>NUCLEOTIDE SEQUENCE [LARGE SCALE GENOMIC DNA]</scope>
    <source>
        <strain evidence="1 2">PD1</strain>
    </source>
</reference>
<evidence type="ECO:0000313" key="1">
    <source>
        <dbReference type="EMBL" id="MCS3919036.1"/>
    </source>
</evidence>
<dbReference type="EMBL" id="JANUCP010000002">
    <property type="protein sequence ID" value="MCS3919036.1"/>
    <property type="molecule type" value="Genomic_DNA"/>
</dbReference>
<dbReference type="Proteomes" id="UP001204798">
    <property type="component" value="Unassembled WGS sequence"/>
</dbReference>
<dbReference type="RefSeq" id="WP_259095120.1">
    <property type="nucleotide sequence ID" value="NZ_CP130454.1"/>
</dbReference>
<gene>
    <name evidence="1" type="ORF">M2350_001436</name>
</gene>